<keyword evidence="3" id="KW-1185">Reference proteome</keyword>
<dbReference type="SMART" id="SM00100">
    <property type="entry name" value="cNMP"/>
    <property type="match status" value="2"/>
</dbReference>
<dbReference type="EMBL" id="JBHFNQ010000047">
    <property type="protein sequence ID" value="MFB2876315.1"/>
    <property type="molecule type" value="Genomic_DNA"/>
</dbReference>
<dbReference type="PANTHER" id="PTHR24567:SF26">
    <property type="entry name" value="REGULATORY PROTEIN YEIL"/>
    <property type="match status" value="1"/>
</dbReference>
<dbReference type="RefSeq" id="WP_413269452.1">
    <property type="nucleotide sequence ID" value="NZ_JBHFNQ010000047.1"/>
</dbReference>
<name>A0ABV4X0L9_9CYAN</name>
<evidence type="ECO:0000313" key="2">
    <source>
        <dbReference type="EMBL" id="MFB2876315.1"/>
    </source>
</evidence>
<comment type="caution">
    <text evidence="2">The sequence shown here is derived from an EMBL/GenBank/DDBJ whole genome shotgun (WGS) entry which is preliminary data.</text>
</comment>
<dbReference type="InterPro" id="IPR050397">
    <property type="entry name" value="Env_Response_Regulators"/>
</dbReference>
<dbReference type="InterPro" id="IPR000595">
    <property type="entry name" value="cNMP-bd_dom"/>
</dbReference>
<organism evidence="2 3">
    <name type="scientific">Floridaenema aerugineum BLCC-F46</name>
    <dbReference type="NCBI Taxonomy" id="3153654"/>
    <lineage>
        <taxon>Bacteria</taxon>
        <taxon>Bacillati</taxon>
        <taxon>Cyanobacteriota</taxon>
        <taxon>Cyanophyceae</taxon>
        <taxon>Oscillatoriophycideae</taxon>
        <taxon>Aerosakkonematales</taxon>
        <taxon>Aerosakkonemataceae</taxon>
        <taxon>Floridanema</taxon>
        <taxon>Floridanema aerugineum</taxon>
    </lineage>
</organism>
<evidence type="ECO:0000259" key="1">
    <source>
        <dbReference type="PROSITE" id="PS50042"/>
    </source>
</evidence>
<dbReference type="Gene3D" id="2.60.120.10">
    <property type="entry name" value="Jelly Rolls"/>
    <property type="match status" value="2"/>
</dbReference>
<dbReference type="SUPFAM" id="SSF51206">
    <property type="entry name" value="cAMP-binding domain-like"/>
    <property type="match status" value="2"/>
</dbReference>
<dbReference type="InterPro" id="IPR014710">
    <property type="entry name" value="RmlC-like_jellyroll"/>
</dbReference>
<dbReference type="PROSITE" id="PS50042">
    <property type="entry name" value="CNMP_BINDING_3"/>
    <property type="match status" value="2"/>
</dbReference>
<dbReference type="InterPro" id="IPR018490">
    <property type="entry name" value="cNMP-bd_dom_sf"/>
</dbReference>
<dbReference type="Proteomes" id="UP001576774">
    <property type="component" value="Unassembled WGS sequence"/>
</dbReference>
<reference evidence="2 3" key="1">
    <citation type="submission" date="2024-09" db="EMBL/GenBank/DDBJ databases">
        <title>Floridaenema gen nov. (Aerosakkonemataceae, Aerosakkonematales ord. nov., Cyanobacteria) from benthic tropical and subtropical fresh waters, with the description of four new species.</title>
        <authorList>
            <person name="Moretto J.A."/>
            <person name="Berthold D.E."/>
            <person name="Lefler F.W."/>
            <person name="Huang I.-S."/>
            <person name="Laughinghouse H. IV."/>
        </authorList>
    </citation>
    <scope>NUCLEOTIDE SEQUENCE [LARGE SCALE GENOMIC DNA]</scope>
    <source>
        <strain evidence="2 3">BLCC-F46</strain>
    </source>
</reference>
<protein>
    <submittedName>
        <fullName evidence="2">Cyclic nucleotide-binding domain-containing protein</fullName>
    </submittedName>
</protein>
<feature type="domain" description="Cyclic nucleotide-binding" evidence="1">
    <location>
        <begin position="218"/>
        <end position="351"/>
    </location>
</feature>
<gene>
    <name evidence="2" type="ORF">ACE1CC_05435</name>
</gene>
<sequence length="418" mass="47853">MFRKIQLLLEHLLKKNAEVLPIKQQNDDTFIQSIKQPNSNVNFAKIPNNNNEILLKELSNSDINWIFANGYQQQIISGSVLIRQQSQVDSLYIVMKGTFSASIKRNQHSTLASVFAALEDNDDLQQEIAHFSTSEVFGETSFLNISTSAITVKALENSVVLTLPRQKLLTKLQEDLDFASRFYRVIAIILWERFEYLVKQFVHRQNLQIRSLQDIPLIFGELSDSDVEWMIEYSQIEEFTQGTVLIQAGRSVENLYLLLQGSVSVFFKESKTNALSSVFASLENKDQTDELPGYEIAQLIRGELIGEMALLDGRLPAYNFKALEDLRVLVIPRQLLSIKLLQNPSMGNRFYRVIAMLLLARLQALISRLIYDTSSYQIGQTLLQDLGYENEINLETMDKISLGGARFDWMLRRLRILS</sequence>
<dbReference type="Pfam" id="PF00027">
    <property type="entry name" value="cNMP_binding"/>
    <property type="match status" value="2"/>
</dbReference>
<accession>A0ABV4X0L9</accession>
<dbReference type="PANTHER" id="PTHR24567">
    <property type="entry name" value="CRP FAMILY TRANSCRIPTIONAL REGULATORY PROTEIN"/>
    <property type="match status" value="1"/>
</dbReference>
<proteinExistence type="predicted"/>
<dbReference type="CDD" id="cd00038">
    <property type="entry name" value="CAP_ED"/>
    <property type="match status" value="2"/>
</dbReference>
<evidence type="ECO:0000313" key="3">
    <source>
        <dbReference type="Proteomes" id="UP001576774"/>
    </source>
</evidence>
<feature type="domain" description="Cyclic nucleotide-binding" evidence="1">
    <location>
        <begin position="54"/>
        <end position="168"/>
    </location>
</feature>